<evidence type="ECO:0000256" key="1">
    <source>
        <dbReference type="SAM" id="SignalP"/>
    </source>
</evidence>
<dbReference type="OrthoDB" id="73875at2759"/>
<name>A0A9Q0AK79_9PEZI</name>
<organism evidence="3 4">
    <name type="scientific">Neoarthrinium moseri</name>
    <dbReference type="NCBI Taxonomy" id="1658444"/>
    <lineage>
        <taxon>Eukaryota</taxon>
        <taxon>Fungi</taxon>
        <taxon>Dikarya</taxon>
        <taxon>Ascomycota</taxon>
        <taxon>Pezizomycotina</taxon>
        <taxon>Sordariomycetes</taxon>
        <taxon>Xylariomycetidae</taxon>
        <taxon>Amphisphaeriales</taxon>
        <taxon>Apiosporaceae</taxon>
        <taxon>Neoarthrinium</taxon>
    </lineage>
</organism>
<dbReference type="InterPro" id="IPR029226">
    <property type="entry name" value="Ecp2-like"/>
</dbReference>
<dbReference type="EMBL" id="JAFIMR010000047">
    <property type="protein sequence ID" value="KAI1855993.1"/>
    <property type="molecule type" value="Genomic_DNA"/>
</dbReference>
<evidence type="ECO:0000259" key="2">
    <source>
        <dbReference type="Pfam" id="PF14856"/>
    </source>
</evidence>
<comment type="caution">
    <text evidence="3">The sequence shown here is derived from an EMBL/GenBank/DDBJ whole genome shotgun (WGS) entry which is preliminary data.</text>
</comment>
<dbReference type="Pfam" id="PF14856">
    <property type="entry name" value="Hce2"/>
    <property type="match status" value="1"/>
</dbReference>
<feature type="signal peptide" evidence="1">
    <location>
        <begin position="1"/>
        <end position="18"/>
    </location>
</feature>
<dbReference type="Proteomes" id="UP000829685">
    <property type="component" value="Unassembled WGS sequence"/>
</dbReference>
<evidence type="ECO:0000313" key="4">
    <source>
        <dbReference type="Proteomes" id="UP000829685"/>
    </source>
</evidence>
<evidence type="ECO:0000313" key="3">
    <source>
        <dbReference type="EMBL" id="KAI1855993.1"/>
    </source>
</evidence>
<feature type="chain" id="PRO_5040309924" description="Ecp2 effector protein-like domain-containing protein" evidence="1">
    <location>
        <begin position="19"/>
        <end position="149"/>
    </location>
</feature>
<proteinExistence type="predicted"/>
<protein>
    <recommendedName>
        <fullName evidence="2">Ecp2 effector protein-like domain-containing protein</fullName>
    </recommendedName>
</protein>
<keyword evidence="4" id="KW-1185">Reference proteome</keyword>
<keyword evidence="1" id="KW-0732">Signal</keyword>
<accession>A0A9Q0AK79</accession>
<feature type="domain" description="Ecp2 effector protein-like" evidence="2">
    <location>
        <begin position="30"/>
        <end position="127"/>
    </location>
</feature>
<dbReference type="AlphaFoldDB" id="A0A9Q0AK79"/>
<gene>
    <name evidence="3" type="ORF">JX265_011890</name>
</gene>
<reference evidence="3" key="1">
    <citation type="submission" date="2021-03" db="EMBL/GenBank/DDBJ databases">
        <title>Revisited historic fungal species revealed as producer of novel bioactive compounds through whole genome sequencing and comparative genomics.</title>
        <authorList>
            <person name="Vignolle G.A."/>
            <person name="Hochenegger N."/>
            <person name="Mach R.L."/>
            <person name="Mach-Aigner A.R."/>
            <person name="Javad Rahimi M."/>
            <person name="Salim K.A."/>
            <person name="Chan C.M."/>
            <person name="Lim L.B.L."/>
            <person name="Cai F."/>
            <person name="Druzhinina I.S."/>
            <person name="U'Ren J.M."/>
            <person name="Derntl C."/>
        </authorList>
    </citation>
    <scope>NUCLEOTIDE SEQUENCE</scope>
    <source>
        <strain evidence="3">TUCIM 5799</strain>
    </source>
</reference>
<sequence length="149" mass="15958">MRLLQLSSFAILVSQVAGSKWLDGEQYTNKCGGTTWDVQVSDGSPSAADCSAIVKYMRQRTGGYFLNGLKDDIWNTLKSEGGCGFGLKPKSRGSFYMGGDDVADLIQDSIAQFEKDGKVGVTGVTQCGDETVQWAIYGVPPSPISDVDV</sequence>